<reference evidence="1 2" key="1">
    <citation type="journal article" date="2012" name="J. Bacteriol.">
        <title>Genome sequence of cold-adapted Pseudomonas mandelii strain JR-1.</title>
        <authorList>
            <person name="Jang S.H."/>
            <person name="Kim J."/>
            <person name="Kim J."/>
            <person name="Hong S."/>
            <person name="Lee C."/>
        </authorList>
    </citation>
    <scope>NUCLEOTIDE SEQUENCE [LARGE SCALE GENOMIC DNA]</scope>
    <source>
        <strain evidence="1 2">JR-1</strain>
    </source>
</reference>
<dbReference type="EMBL" id="CP005960">
    <property type="protein sequence ID" value="AHZ70327.1"/>
    <property type="molecule type" value="Genomic_DNA"/>
</dbReference>
<sequence>MGEAGLFHDGVSSQCINFGCLGGPLRGQASLLQVQRRTGHL</sequence>
<organism evidence="1 2">
    <name type="scientific">Pseudomonas mandelii JR-1</name>
    <dbReference type="NCBI Taxonomy" id="1147786"/>
    <lineage>
        <taxon>Bacteria</taxon>
        <taxon>Pseudomonadati</taxon>
        <taxon>Pseudomonadota</taxon>
        <taxon>Gammaproteobacteria</taxon>
        <taxon>Pseudomonadales</taxon>
        <taxon>Pseudomonadaceae</taxon>
        <taxon>Pseudomonas</taxon>
    </lineage>
</organism>
<gene>
    <name evidence="1" type="ORF">OU5_3248</name>
</gene>
<protein>
    <submittedName>
        <fullName evidence="1">NLPA lipoprotein</fullName>
    </submittedName>
</protein>
<keyword evidence="1" id="KW-0449">Lipoprotein</keyword>
<dbReference type="Proteomes" id="UP000026913">
    <property type="component" value="Chromosome"/>
</dbReference>
<evidence type="ECO:0000313" key="1">
    <source>
        <dbReference type="EMBL" id="AHZ70327.1"/>
    </source>
</evidence>
<dbReference type="AlphaFoldDB" id="A0A024EC09"/>
<dbReference type="HOGENOM" id="CLU_3275339_0_0_6"/>
<proteinExistence type="predicted"/>
<dbReference type="KEGG" id="pman:OU5_3248"/>
<name>A0A024EC09_9PSED</name>
<accession>A0A024EC09</accession>
<evidence type="ECO:0000313" key="2">
    <source>
        <dbReference type="Proteomes" id="UP000026913"/>
    </source>
</evidence>